<proteinExistence type="predicted"/>
<dbReference type="AlphaFoldDB" id="A0AAV7KZI6"/>
<evidence type="ECO:0000313" key="2">
    <source>
        <dbReference type="Proteomes" id="UP001066276"/>
    </source>
</evidence>
<sequence>MDVQGSQNDLGFSIYGGNAPGEPLTACLLLPASVQPDPDFRAARSLHQHCQIPCSGQPDPYISTARSLPQHCQISALPNLCPALQDLSPALTDRALPDLCPALTDRALPDLCPALPDLCPSTARSRASRSSADRVLLSAQTAMAFLGKVPALSPACFLLEGGAGGEEIV</sequence>
<dbReference type="EMBL" id="JANPWB010000016">
    <property type="protein sequence ID" value="KAJ1084906.1"/>
    <property type="molecule type" value="Genomic_DNA"/>
</dbReference>
<dbReference type="Proteomes" id="UP001066276">
    <property type="component" value="Chromosome 12"/>
</dbReference>
<name>A0AAV7KZI6_PLEWA</name>
<evidence type="ECO:0000313" key="1">
    <source>
        <dbReference type="EMBL" id="KAJ1084906.1"/>
    </source>
</evidence>
<protein>
    <submittedName>
        <fullName evidence="1">Uncharacterized protein</fullName>
    </submittedName>
</protein>
<organism evidence="1 2">
    <name type="scientific">Pleurodeles waltl</name>
    <name type="common">Iberian ribbed newt</name>
    <dbReference type="NCBI Taxonomy" id="8319"/>
    <lineage>
        <taxon>Eukaryota</taxon>
        <taxon>Metazoa</taxon>
        <taxon>Chordata</taxon>
        <taxon>Craniata</taxon>
        <taxon>Vertebrata</taxon>
        <taxon>Euteleostomi</taxon>
        <taxon>Amphibia</taxon>
        <taxon>Batrachia</taxon>
        <taxon>Caudata</taxon>
        <taxon>Salamandroidea</taxon>
        <taxon>Salamandridae</taxon>
        <taxon>Pleurodelinae</taxon>
        <taxon>Pleurodeles</taxon>
    </lineage>
</organism>
<comment type="caution">
    <text evidence="1">The sequence shown here is derived from an EMBL/GenBank/DDBJ whole genome shotgun (WGS) entry which is preliminary data.</text>
</comment>
<reference evidence="1" key="1">
    <citation type="journal article" date="2022" name="bioRxiv">
        <title>Sequencing and chromosome-scale assembly of the giantPleurodeles waltlgenome.</title>
        <authorList>
            <person name="Brown T."/>
            <person name="Elewa A."/>
            <person name="Iarovenko S."/>
            <person name="Subramanian E."/>
            <person name="Araus A.J."/>
            <person name="Petzold A."/>
            <person name="Susuki M."/>
            <person name="Suzuki K.-i.T."/>
            <person name="Hayashi T."/>
            <person name="Toyoda A."/>
            <person name="Oliveira C."/>
            <person name="Osipova E."/>
            <person name="Leigh N.D."/>
            <person name="Simon A."/>
            <person name="Yun M.H."/>
        </authorList>
    </citation>
    <scope>NUCLEOTIDE SEQUENCE</scope>
    <source>
        <strain evidence="1">20211129_DDA</strain>
        <tissue evidence="1">Liver</tissue>
    </source>
</reference>
<accession>A0AAV7KZI6</accession>
<keyword evidence="2" id="KW-1185">Reference proteome</keyword>
<gene>
    <name evidence="1" type="ORF">NDU88_005046</name>
</gene>